<sequence>MPHLIVDTRCLDIESGRIYIARHAKFVETTFPFQNPSRHSPSVDTPVNNPWLHVTTIVPSISVPAAGEILDCTTHQNLLDPKGPAVIAIPSPGCNGTLLAQVFIYEMLYRSILISEPPTAVLDLHIITLKYIEVFKLQLTRACHCCSSCHGDDDESVNKENYRKEFVSRNVHLITTTEKWNEKVSEASRDGKIAVVNFSALWCAPCKTIAEAYCELSDKYPSVMFLTVDVDELAVSVTFGMELSTSWEIKATPTFFFLKDGRQVDKLVGGNKAELQRKTAAVVNLVSKSRN</sequence>
<dbReference type="InterPro" id="IPR036249">
    <property type="entry name" value="Thioredoxin-like_sf"/>
</dbReference>
<dbReference type="EMBL" id="CAWUPB010001159">
    <property type="protein sequence ID" value="CAK7340014.1"/>
    <property type="molecule type" value="Genomic_DNA"/>
</dbReference>
<evidence type="ECO:0000313" key="2">
    <source>
        <dbReference type="EMBL" id="CAK7340014.1"/>
    </source>
</evidence>
<feature type="domain" description="Thioredoxin" evidence="1">
    <location>
        <begin position="165"/>
        <end position="284"/>
    </location>
</feature>
<dbReference type="PANTHER" id="PTHR10438">
    <property type="entry name" value="THIOREDOXIN"/>
    <property type="match status" value="1"/>
</dbReference>
<dbReference type="InterPro" id="IPR050620">
    <property type="entry name" value="Thioredoxin_H-type-like"/>
</dbReference>
<evidence type="ECO:0000259" key="1">
    <source>
        <dbReference type="PROSITE" id="PS51352"/>
    </source>
</evidence>
<dbReference type="Pfam" id="PF00085">
    <property type="entry name" value="Thioredoxin"/>
    <property type="match status" value="1"/>
</dbReference>
<dbReference type="PROSITE" id="PS00194">
    <property type="entry name" value="THIOREDOXIN_1"/>
    <property type="match status" value="1"/>
</dbReference>
<accession>A0AAV1RXF3</accession>
<dbReference type="PROSITE" id="PS51352">
    <property type="entry name" value="THIOREDOXIN_2"/>
    <property type="match status" value="1"/>
</dbReference>
<gene>
    <name evidence="2" type="ORF">DCAF_LOCUS15092</name>
</gene>
<dbReference type="CDD" id="cd02947">
    <property type="entry name" value="TRX_family"/>
    <property type="match status" value="1"/>
</dbReference>
<keyword evidence="3" id="KW-1185">Reference proteome</keyword>
<dbReference type="Proteomes" id="UP001314170">
    <property type="component" value="Unassembled WGS sequence"/>
</dbReference>
<reference evidence="2 3" key="1">
    <citation type="submission" date="2024-01" db="EMBL/GenBank/DDBJ databases">
        <authorList>
            <person name="Waweru B."/>
        </authorList>
    </citation>
    <scope>NUCLEOTIDE SEQUENCE [LARGE SCALE GENOMIC DNA]</scope>
</reference>
<dbReference type="InterPro" id="IPR017937">
    <property type="entry name" value="Thioredoxin_CS"/>
</dbReference>
<proteinExistence type="predicted"/>
<name>A0AAV1RXF3_9ROSI</name>
<dbReference type="InterPro" id="IPR013766">
    <property type="entry name" value="Thioredoxin_domain"/>
</dbReference>
<organism evidence="2 3">
    <name type="scientific">Dovyalis caffra</name>
    <dbReference type="NCBI Taxonomy" id="77055"/>
    <lineage>
        <taxon>Eukaryota</taxon>
        <taxon>Viridiplantae</taxon>
        <taxon>Streptophyta</taxon>
        <taxon>Embryophyta</taxon>
        <taxon>Tracheophyta</taxon>
        <taxon>Spermatophyta</taxon>
        <taxon>Magnoliopsida</taxon>
        <taxon>eudicotyledons</taxon>
        <taxon>Gunneridae</taxon>
        <taxon>Pentapetalae</taxon>
        <taxon>rosids</taxon>
        <taxon>fabids</taxon>
        <taxon>Malpighiales</taxon>
        <taxon>Salicaceae</taxon>
        <taxon>Flacourtieae</taxon>
        <taxon>Dovyalis</taxon>
    </lineage>
</organism>
<dbReference type="PANTHER" id="PTHR10438:SF394">
    <property type="entry name" value="THIOREDOXIN-LIKE PROTEIN CXXS2-RELATED"/>
    <property type="match status" value="1"/>
</dbReference>
<comment type="caution">
    <text evidence="2">The sequence shown here is derived from an EMBL/GenBank/DDBJ whole genome shotgun (WGS) entry which is preliminary data.</text>
</comment>
<protein>
    <recommendedName>
        <fullName evidence="1">Thioredoxin domain-containing protein</fullName>
    </recommendedName>
</protein>
<evidence type="ECO:0000313" key="3">
    <source>
        <dbReference type="Proteomes" id="UP001314170"/>
    </source>
</evidence>
<dbReference type="SUPFAM" id="SSF52833">
    <property type="entry name" value="Thioredoxin-like"/>
    <property type="match status" value="1"/>
</dbReference>
<dbReference type="AlphaFoldDB" id="A0AAV1RXF3"/>
<dbReference type="Gene3D" id="3.40.30.10">
    <property type="entry name" value="Glutaredoxin"/>
    <property type="match status" value="1"/>
</dbReference>